<feature type="domain" description="Transposase IS116/IS110/IS902 C-terminal" evidence="2">
    <location>
        <begin position="279"/>
        <end position="354"/>
    </location>
</feature>
<dbReference type="RefSeq" id="WP_087911850.1">
    <property type="nucleotide sequence ID" value="NZ_CP017065.1"/>
</dbReference>
<dbReference type="Pfam" id="PF02371">
    <property type="entry name" value="Transposase_20"/>
    <property type="match status" value="1"/>
</dbReference>
<dbReference type="Proteomes" id="UP000195609">
    <property type="component" value="Chromosome"/>
</dbReference>
<dbReference type="GO" id="GO:0006313">
    <property type="term" value="P:DNA transposition"/>
    <property type="evidence" value="ECO:0007669"/>
    <property type="project" value="InterPro"/>
</dbReference>
<reference evidence="5 7" key="2">
    <citation type="submission" date="2023-09" db="EMBL/GenBank/DDBJ databases">
        <title>Genomic characteristic of L. casei group strains isolated from clinical sources.</title>
        <authorList>
            <person name="Jarocki P."/>
        </authorList>
    </citation>
    <scope>NUCLEOTIDE SEQUENCE [LARGE SCALE GENOMIC DNA]</scope>
    <source>
        <strain evidence="5 7">LMG 24099</strain>
    </source>
</reference>
<protein>
    <submittedName>
        <fullName evidence="5">IS110 family transposase</fullName>
    </submittedName>
</protein>
<dbReference type="InterPro" id="IPR047650">
    <property type="entry name" value="Transpos_IS110"/>
</dbReference>
<sequence>MRIAIGLDVSSKQTSVSVVAEPQREVDSCTITNDLLGFDKLLKLIHQYSDQDTEQIPEVVFEATGVYSRRLKHFLEIHAVPYTQLNPLQAKHDLSMIKGLHGRKTDRMDALGLSQSQLILNRSKSFVEDPVYMALKDLDRTYQEAVQDLVTNKNRLHRYLQLTFPELEHVTGTTDGIFYWRLVQTFPHPQILLKSRQNFDAFVETLRHLTPYPTSEQRAKSIADKLGKVALTAAPAVSAVPVELEQVQYIAGELIRLSARRKHLIKEMCSLAIPLPELKIFESLPGIGVTSAVTLLAELGDLTRFKKSNQVNAYVGIDLRHYESGDYTASDHISKRGNPYARKILYRVINCMVSSAARSNKPNHIVDYYKKKKQSSSAVGTKKIAIASVSRLIRTLYSLVINNQTYVYRIATKGR</sequence>
<dbReference type="NCBIfam" id="NF033542">
    <property type="entry name" value="transpos_IS110"/>
    <property type="match status" value="1"/>
</dbReference>
<dbReference type="Pfam" id="PF01548">
    <property type="entry name" value="DEDD_Tnp_IS110"/>
    <property type="match status" value="1"/>
</dbReference>
<dbReference type="InterPro" id="IPR002525">
    <property type="entry name" value="Transp_IS110-like_N"/>
</dbReference>
<accession>A0AAN1F174</accession>
<dbReference type="Proteomes" id="UP001303564">
    <property type="component" value="Chromosome"/>
</dbReference>
<evidence type="ECO:0000313" key="4">
    <source>
        <dbReference type="EMBL" id="ARY92864.1"/>
    </source>
</evidence>
<organism evidence="4 6">
    <name type="scientific">Lacticaseibacillus casei</name>
    <name type="common">Lactobacillus casei</name>
    <dbReference type="NCBI Taxonomy" id="1582"/>
    <lineage>
        <taxon>Bacteria</taxon>
        <taxon>Bacillati</taxon>
        <taxon>Bacillota</taxon>
        <taxon>Bacilli</taxon>
        <taxon>Lactobacillales</taxon>
        <taxon>Lactobacillaceae</taxon>
        <taxon>Lacticaseibacillus</taxon>
    </lineage>
</organism>
<dbReference type="PANTHER" id="PTHR33055">
    <property type="entry name" value="TRANSPOSASE FOR INSERTION SEQUENCE ELEMENT IS1111A"/>
    <property type="match status" value="1"/>
</dbReference>
<dbReference type="EMBL" id="CP136128">
    <property type="protein sequence ID" value="WNX27499.1"/>
    <property type="molecule type" value="Genomic_DNA"/>
</dbReference>
<name>A0AAN1F174_LACCA</name>
<proteinExistence type="predicted"/>
<gene>
    <name evidence="3" type="ORF">BGL52_04630</name>
    <name evidence="4" type="ORF">BGL52_14260</name>
    <name evidence="5" type="ORF">RWA16_14020</name>
</gene>
<evidence type="ECO:0000313" key="5">
    <source>
        <dbReference type="EMBL" id="WNX27499.1"/>
    </source>
</evidence>
<evidence type="ECO:0000313" key="6">
    <source>
        <dbReference type="Proteomes" id="UP000195609"/>
    </source>
</evidence>
<dbReference type="GO" id="GO:0003677">
    <property type="term" value="F:DNA binding"/>
    <property type="evidence" value="ECO:0007669"/>
    <property type="project" value="InterPro"/>
</dbReference>
<evidence type="ECO:0000259" key="1">
    <source>
        <dbReference type="Pfam" id="PF01548"/>
    </source>
</evidence>
<dbReference type="AlphaFoldDB" id="A0AAN1F174"/>
<evidence type="ECO:0000313" key="3">
    <source>
        <dbReference type="EMBL" id="ARY91065.1"/>
    </source>
</evidence>
<feature type="domain" description="Transposase IS110-like N-terminal" evidence="1">
    <location>
        <begin position="5"/>
        <end position="165"/>
    </location>
</feature>
<dbReference type="EMBL" id="CP017065">
    <property type="protein sequence ID" value="ARY92864.1"/>
    <property type="molecule type" value="Genomic_DNA"/>
</dbReference>
<evidence type="ECO:0000313" key="7">
    <source>
        <dbReference type="Proteomes" id="UP001303564"/>
    </source>
</evidence>
<reference evidence="4 6" key="1">
    <citation type="journal article" date="2017" name="Front. Immunol.">
        <title>Complete Genome Sequence of Lactobacillus casei LC5, a Potential Probiotics for Atopic Dermatitis.</title>
        <authorList>
            <person name="Kang J."/>
            <person name="Chung W.H."/>
            <person name="Lim T.J."/>
            <person name="Whon T.W."/>
            <person name="Lim S."/>
            <person name="Nam Y.D."/>
        </authorList>
    </citation>
    <scope>NUCLEOTIDE SEQUENCE [LARGE SCALE GENOMIC DNA]</scope>
    <source>
        <strain evidence="4 6">LC5</strain>
    </source>
</reference>
<dbReference type="InterPro" id="IPR003346">
    <property type="entry name" value="Transposase_20"/>
</dbReference>
<dbReference type="PANTHER" id="PTHR33055:SF17">
    <property type="entry name" value="THIRD ORF IN TRANSPOSON ISC1491"/>
    <property type="match status" value="1"/>
</dbReference>
<dbReference type="EMBL" id="CP017065">
    <property type="protein sequence ID" value="ARY91065.1"/>
    <property type="molecule type" value="Genomic_DNA"/>
</dbReference>
<dbReference type="GO" id="GO:0004803">
    <property type="term" value="F:transposase activity"/>
    <property type="evidence" value="ECO:0007669"/>
    <property type="project" value="InterPro"/>
</dbReference>
<keyword evidence="7" id="KW-1185">Reference proteome</keyword>
<evidence type="ECO:0000259" key="2">
    <source>
        <dbReference type="Pfam" id="PF02371"/>
    </source>
</evidence>